<dbReference type="GO" id="GO:0015562">
    <property type="term" value="F:efflux transmembrane transporter activity"/>
    <property type="evidence" value="ECO:0007669"/>
    <property type="project" value="InterPro"/>
</dbReference>
<dbReference type="OrthoDB" id="9769048at2"/>
<organism evidence="3 4">
    <name type="scientific">Candidatus Thermokryptus mobilis</name>
    <dbReference type="NCBI Taxonomy" id="1643428"/>
    <lineage>
        <taxon>Bacteria</taxon>
        <taxon>Pseudomonadati</taxon>
        <taxon>Candidatus Kryptoniota</taxon>
        <taxon>Candidatus Thermokryptus</taxon>
    </lineage>
</organism>
<dbReference type="PANTHER" id="PTHR30203">
    <property type="entry name" value="OUTER MEMBRANE CATION EFFLUX PROTEIN"/>
    <property type="match status" value="1"/>
</dbReference>
<gene>
    <name evidence="3" type="ORF">JGI1_02015</name>
</gene>
<evidence type="ECO:0000256" key="1">
    <source>
        <dbReference type="ARBA" id="ARBA00007613"/>
    </source>
</evidence>
<keyword evidence="4" id="KW-1185">Reference proteome</keyword>
<dbReference type="RefSeq" id="WP_140945732.1">
    <property type="nucleotide sequence ID" value="NZ_FAOO01000019.1"/>
</dbReference>
<proteinExistence type="inferred from homology"/>
<reference evidence="4" key="1">
    <citation type="submission" date="2015-11" db="EMBL/GenBank/DDBJ databases">
        <authorList>
            <person name="Varghese N."/>
        </authorList>
    </citation>
    <scope>NUCLEOTIDE SEQUENCE [LARGE SCALE GENOMIC DNA]</scope>
</reference>
<dbReference type="AlphaFoldDB" id="A0A0S4NA79"/>
<dbReference type="EMBL" id="FAOO01000019">
    <property type="protein sequence ID" value="CUU08194.1"/>
    <property type="molecule type" value="Genomic_DNA"/>
</dbReference>
<dbReference type="Gene3D" id="1.20.1600.10">
    <property type="entry name" value="Outer membrane efflux proteins (OEP)"/>
    <property type="match status" value="1"/>
</dbReference>
<dbReference type="STRING" id="1643428.GCA_001442855_01974"/>
<comment type="similarity">
    <text evidence="1">Belongs to the outer membrane factor (OMF) (TC 1.B.17) family.</text>
</comment>
<feature type="coiled-coil region" evidence="2">
    <location>
        <begin position="169"/>
        <end position="196"/>
    </location>
</feature>
<evidence type="ECO:0000256" key="2">
    <source>
        <dbReference type="SAM" id="Coils"/>
    </source>
</evidence>
<protein>
    <submittedName>
        <fullName evidence="3">Outer membrane protein TolC</fullName>
    </submittedName>
</protein>
<name>A0A0S4NA79_9BACT</name>
<dbReference type="InterPro" id="IPR003423">
    <property type="entry name" value="OMP_efflux"/>
</dbReference>
<dbReference type="Proteomes" id="UP000320623">
    <property type="component" value="Unassembled WGS sequence"/>
</dbReference>
<keyword evidence="2" id="KW-0175">Coiled coil</keyword>
<evidence type="ECO:0000313" key="4">
    <source>
        <dbReference type="Proteomes" id="UP000320623"/>
    </source>
</evidence>
<dbReference type="SUPFAM" id="SSF56954">
    <property type="entry name" value="Outer membrane efflux proteins (OEP)"/>
    <property type="match status" value="1"/>
</dbReference>
<evidence type="ECO:0000313" key="3">
    <source>
        <dbReference type="EMBL" id="CUU08194.1"/>
    </source>
</evidence>
<accession>A0A0S4NA79</accession>
<dbReference type="Pfam" id="PF02321">
    <property type="entry name" value="OEP"/>
    <property type="match status" value="2"/>
</dbReference>
<dbReference type="InterPro" id="IPR010131">
    <property type="entry name" value="MdtP/NodT-like"/>
</dbReference>
<dbReference type="PANTHER" id="PTHR30203:SF24">
    <property type="entry name" value="BLR4935 PROTEIN"/>
    <property type="match status" value="1"/>
</dbReference>
<sequence>MRLTIGVLVLIFSYFAFSQTLDDYINLALENNPELKSYKFQVDALERRIKQVGTPSDPMLMLGVANLPTNLSFAMDMMTMKEIGIKQMLMYPGKYSLMSKMAQKDYEIAREVYELKRIEMIAEIKMLYFEIYYMTRAIEITKRSIDLLRDFVKITSTRFATGQGIQQDVLKAQVELSKMTDELIRMERKRKDLIARFNALLYRKPMDSVYVPEELKLVEFSLAYNEIERIAFENNPMVIAMRKMVEKDRFMNEFARKELIPDFEIRFSYGQRSAIEPTGVKALDMLSFSIGLNLPVFFWRKQNLKVEETAIAIMQSEAKFLSVRNEISRMIQEALNEIEEKAKLIDLYKNGLIPQATQNLNIGLVGYQVGKIDFMTLVDNFMSLYKYQIQYEKVFSEYHGKLAEIEKLIGKRIF</sequence>